<protein>
    <recommendedName>
        <fullName evidence="4">Secreted protein</fullName>
    </recommendedName>
</protein>
<keyword evidence="1" id="KW-0732">Signal</keyword>
<sequence length="106" mass="11484">MRRLTLLPIAAGALTLASCATTPGPADCRPALNDFLERREICDHLRGEIPDPDDPDGLQAAIAAINQQCQGTDEALRRMKARCASDPDAMAQLNALVPRIERKTPH</sequence>
<accession>A0A4R6RHV1</accession>
<name>A0A4R6RHV1_9BURK</name>
<dbReference type="AlphaFoldDB" id="A0A4R6RHV1"/>
<evidence type="ECO:0000256" key="1">
    <source>
        <dbReference type="SAM" id="SignalP"/>
    </source>
</evidence>
<feature type="chain" id="PRO_5020572845" description="Secreted protein" evidence="1">
    <location>
        <begin position="21"/>
        <end position="106"/>
    </location>
</feature>
<proteinExistence type="predicted"/>
<dbReference type="Proteomes" id="UP000294593">
    <property type="component" value="Unassembled WGS sequence"/>
</dbReference>
<evidence type="ECO:0000313" key="2">
    <source>
        <dbReference type="EMBL" id="TDP86081.1"/>
    </source>
</evidence>
<comment type="caution">
    <text evidence="2">The sequence shown here is derived from an EMBL/GenBank/DDBJ whole genome shotgun (WGS) entry which is preliminary data.</text>
</comment>
<dbReference type="PROSITE" id="PS51257">
    <property type="entry name" value="PROKAR_LIPOPROTEIN"/>
    <property type="match status" value="1"/>
</dbReference>
<feature type="signal peptide" evidence="1">
    <location>
        <begin position="1"/>
        <end position="20"/>
    </location>
</feature>
<organism evidence="2 3">
    <name type="scientific">Aquabacterium commune</name>
    <dbReference type="NCBI Taxonomy" id="70586"/>
    <lineage>
        <taxon>Bacteria</taxon>
        <taxon>Pseudomonadati</taxon>
        <taxon>Pseudomonadota</taxon>
        <taxon>Betaproteobacteria</taxon>
        <taxon>Burkholderiales</taxon>
        <taxon>Aquabacterium</taxon>
    </lineage>
</organism>
<evidence type="ECO:0008006" key="4">
    <source>
        <dbReference type="Google" id="ProtNLM"/>
    </source>
</evidence>
<gene>
    <name evidence="2" type="ORF">EV672_102432</name>
</gene>
<reference evidence="2 3" key="1">
    <citation type="submission" date="2019-03" db="EMBL/GenBank/DDBJ databases">
        <title>Genomic Encyclopedia of Type Strains, Phase IV (KMG-IV): sequencing the most valuable type-strain genomes for metagenomic binning, comparative biology and taxonomic classification.</title>
        <authorList>
            <person name="Goeker M."/>
        </authorList>
    </citation>
    <scope>NUCLEOTIDE SEQUENCE [LARGE SCALE GENOMIC DNA]</scope>
    <source>
        <strain evidence="2 3">DSM 11901</strain>
    </source>
</reference>
<evidence type="ECO:0000313" key="3">
    <source>
        <dbReference type="Proteomes" id="UP000294593"/>
    </source>
</evidence>
<dbReference type="EMBL" id="SNXW01000002">
    <property type="protein sequence ID" value="TDP86081.1"/>
    <property type="molecule type" value="Genomic_DNA"/>
</dbReference>
<keyword evidence="3" id="KW-1185">Reference proteome</keyword>